<gene>
    <name evidence="3" type="ORF">B0A71_07925</name>
    <name evidence="2" type="ORF">BHE19_14070</name>
</gene>
<dbReference type="AlphaFoldDB" id="A0A1S1J0D0"/>
<dbReference type="OrthoDB" id="391735at2"/>
<organism evidence="2 4">
    <name type="scientific">Flavobacterium tructae</name>
    <dbReference type="NCBI Taxonomy" id="1114873"/>
    <lineage>
        <taxon>Bacteria</taxon>
        <taxon>Pseudomonadati</taxon>
        <taxon>Bacteroidota</taxon>
        <taxon>Flavobacteriia</taxon>
        <taxon>Flavobacteriales</taxon>
        <taxon>Flavobacteriaceae</taxon>
        <taxon>Flavobacterium</taxon>
    </lineage>
</organism>
<dbReference type="STRING" id="1278819.BHE19_14070"/>
<evidence type="ECO:0000313" key="4">
    <source>
        <dbReference type="Proteomes" id="UP000180252"/>
    </source>
</evidence>
<dbReference type="InterPro" id="IPR037401">
    <property type="entry name" value="SnoaL-like"/>
</dbReference>
<evidence type="ECO:0000259" key="1">
    <source>
        <dbReference type="Pfam" id="PF12680"/>
    </source>
</evidence>
<evidence type="ECO:0000313" key="5">
    <source>
        <dbReference type="Proteomes" id="UP000198319"/>
    </source>
</evidence>
<reference evidence="4" key="2">
    <citation type="submission" date="2016-09" db="EMBL/GenBank/DDBJ databases">
        <authorList>
            <person name="Chen S."/>
            <person name="Walker E."/>
        </authorList>
    </citation>
    <scope>NUCLEOTIDE SEQUENCE [LARGE SCALE GENOMIC DNA]</scope>
    <source>
        <strain evidence="4">MSU</strain>
    </source>
</reference>
<proteinExistence type="predicted"/>
<evidence type="ECO:0000313" key="3">
    <source>
        <dbReference type="EMBL" id="OXB20303.1"/>
    </source>
</evidence>
<keyword evidence="5" id="KW-1185">Reference proteome</keyword>
<protein>
    <submittedName>
        <fullName evidence="2">Limonene-1,2-epoxide hydrolase</fullName>
    </submittedName>
</protein>
<name>A0A1S1J0D0_9FLAO</name>
<dbReference type="GO" id="GO:0016787">
    <property type="term" value="F:hydrolase activity"/>
    <property type="evidence" value="ECO:0007669"/>
    <property type="project" value="UniProtKB-KW"/>
</dbReference>
<dbReference type="Pfam" id="PF12680">
    <property type="entry name" value="SnoaL_2"/>
    <property type="match status" value="1"/>
</dbReference>
<keyword evidence="2" id="KW-0378">Hydrolase</keyword>
<reference evidence="2" key="1">
    <citation type="submission" date="2016-09" db="EMBL/GenBank/DDBJ databases">
        <authorList>
            <person name="Capua I."/>
            <person name="De Benedictis P."/>
            <person name="Joannis T."/>
            <person name="Lombin L.H."/>
            <person name="Cattoli G."/>
        </authorList>
    </citation>
    <scope>NUCLEOTIDE SEQUENCE [LARGE SCALE GENOMIC DNA]</scope>
    <source>
        <strain evidence="2">MSU</strain>
    </source>
</reference>
<dbReference type="EMBL" id="MUHG01000015">
    <property type="protein sequence ID" value="OXB20303.1"/>
    <property type="molecule type" value="Genomic_DNA"/>
</dbReference>
<reference evidence="3 5" key="3">
    <citation type="submission" date="2016-11" db="EMBL/GenBank/DDBJ databases">
        <title>Whole genomes of Flavobacteriaceae.</title>
        <authorList>
            <person name="Stine C."/>
            <person name="Li C."/>
            <person name="Tadesse D."/>
        </authorList>
    </citation>
    <scope>NUCLEOTIDE SEQUENCE [LARGE SCALE GENOMIC DNA]</scope>
    <source>
        <strain evidence="3 5">ATCC BAA-2541</strain>
    </source>
</reference>
<sequence length="159" mass="18119">MNSNEALITKFYTAFANADAKTMSECYHPKIHFIDPAFGLLKEEQVSKMWEMLILKSKGNIKIEFSDIKADDSSGSAKWVATYNFSKTNRKVINRISAEFAFQDGLIIKHTDSFDVWKWSKQAFGFTGYLMGWTGFFQGKIQEQALLSLKKFQANQTGS</sequence>
<accession>A0A1S1J0D0</accession>
<dbReference type="InterPro" id="IPR032710">
    <property type="entry name" value="NTF2-like_dom_sf"/>
</dbReference>
<dbReference type="RefSeq" id="WP_070908015.1">
    <property type="nucleotide sequence ID" value="NZ_MIKE01000025.1"/>
</dbReference>
<comment type="caution">
    <text evidence="2">The sequence shown here is derived from an EMBL/GenBank/DDBJ whole genome shotgun (WGS) entry which is preliminary data.</text>
</comment>
<feature type="domain" description="SnoaL-like" evidence="1">
    <location>
        <begin position="9"/>
        <end position="110"/>
    </location>
</feature>
<dbReference type="SUPFAM" id="SSF54427">
    <property type="entry name" value="NTF2-like"/>
    <property type="match status" value="1"/>
</dbReference>
<evidence type="ECO:0000313" key="2">
    <source>
        <dbReference type="EMBL" id="OHT44057.1"/>
    </source>
</evidence>
<dbReference type="Proteomes" id="UP000180252">
    <property type="component" value="Unassembled WGS sequence"/>
</dbReference>
<dbReference type="EMBL" id="MIKE01000025">
    <property type="protein sequence ID" value="OHT44057.1"/>
    <property type="molecule type" value="Genomic_DNA"/>
</dbReference>
<dbReference type="Proteomes" id="UP000198319">
    <property type="component" value="Unassembled WGS sequence"/>
</dbReference>
<dbReference type="Gene3D" id="3.10.450.50">
    <property type="match status" value="1"/>
</dbReference>